<reference evidence="1 2" key="1">
    <citation type="journal article" date="2015" name="BMC Genomics">
        <title>Transcriptome analysis of thermophilic methylotrophic Bacillus methanolicus MGA3 using RNA-sequencing provides detailed insights into its previously uncharted transcriptional landscape.</title>
        <authorList>
            <person name="Irla M."/>
            <person name="Neshat A."/>
            <person name="Brautaset T."/>
            <person name="Ruckert C."/>
            <person name="Kalinowski J."/>
            <person name="Wendisch V.F."/>
        </authorList>
    </citation>
    <scope>NUCLEOTIDE SEQUENCE [LARGE SCALE GENOMIC DNA]</scope>
    <source>
        <strain evidence="2">MGA3 / ATCC 53907</strain>
    </source>
</reference>
<protein>
    <submittedName>
        <fullName evidence="1">Uncharacterized protein</fullName>
    </submittedName>
</protein>
<dbReference type="KEGG" id="bmet:BMMGA3_07665"/>
<dbReference type="HOGENOM" id="CLU_220899_0_0_9"/>
<gene>
    <name evidence="1" type="ORF">BMMGA3_07665</name>
</gene>
<organism evidence="1 2">
    <name type="scientific">Bacillus methanolicus (strain MGA3 / ATCC 53907)</name>
    <dbReference type="NCBI Taxonomy" id="796606"/>
    <lineage>
        <taxon>Bacteria</taxon>
        <taxon>Bacillati</taxon>
        <taxon>Bacillota</taxon>
        <taxon>Bacilli</taxon>
        <taxon>Bacillales</taxon>
        <taxon>Bacillaceae</taxon>
        <taxon>Bacillus</taxon>
    </lineage>
</organism>
<evidence type="ECO:0000313" key="2">
    <source>
        <dbReference type="Proteomes" id="UP000027602"/>
    </source>
</evidence>
<evidence type="ECO:0000313" key="1">
    <source>
        <dbReference type="EMBL" id="AIE59943.1"/>
    </source>
</evidence>
<name>I3E845_BACMM</name>
<proteinExistence type="predicted"/>
<sequence>MKKIRKGKLIKSVFGGHETLRVAAVQAPQIFNN</sequence>
<keyword evidence="2" id="KW-1185">Reference proteome</keyword>
<dbReference type="Proteomes" id="UP000027602">
    <property type="component" value="Chromosome"/>
</dbReference>
<dbReference type="AlphaFoldDB" id="I3E845"/>
<dbReference type="EMBL" id="CP007739">
    <property type="protein sequence ID" value="AIE59943.1"/>
    <property type="molecule type" value="Genomic_DNA"/>
</dbReference>
<accession>I3E845</accession>